<dbReference type="AlphaFoldDB" id="A0A443QDW1"/>
<gene>
    <name evidence="3" type="ORF">B4U80_14789</name>
</gene>
<dbReference type="EMBL" id="NCKV01058023">
    <property type="protein sequence ID" value="RWS01223.1"/>
    <property type="molecule type" value="Genomic_DNA"/>
</dbReference>
<dbReference type="Gene3D" id="3.90.730.10">
    <property type="entry name" value="Ribonuclease T2-like"/>
    <property type="match status" value="1"/>
</dbReference>
<evidence type="ECO:0000256" key="1">
    <source>
        <dbReference type="ARBA" id="ARBA00007469"/>
    </source>
</evidence>
<dbReference type="InterPro" id="IPR036430">
    <property type="entry name" value="RNase_T2-like_sf"/>
</dbReference>
<evidence type="ECO:0000313" key="3">
    <source>
        <dbReference type="EMBL" id="RWS01223.1"/>
    </source>
</evidence>
<dbReference type="Proteomes" id="UP000288716">
    <property type="component" value="Unassembled WGS sequence"/>
</dbReference>
<dbReference type="GO" id="GO:0003723">
    <property type="term" value="F:RNA binding"/>
    <property type="evidence" value="ECO:0007669"/>
    <property type="project" value="InterPro"/>
</dbReference>
<feature type="non-terminal residue" evidence="3">
    <location>
        <position position="1"/>
    </location>
</feature>
<proteinExistence type="inferred from homology"/>
<dbReference type="SUPFAM" id="SSF55895">
    <property type="entry name" value="Ribonuclease Rh-like"/>
    <property type="match status" value="1"/>
</dbReference>
<dbReference type="VEuPathDB" id="VectorBase:LDEU014409"/>
<dbReference type="GO" id="GO:0033897">
    <property type="term" value="F:ribonuclease T2 activity"/>
    <property type="evidence" value="ECO:0007669"/>
    <property type="project" value="InterPro"/>
</dbReference>
<evidence type="ECO:0000256" key="2">
    <source>
        <dbReference type="RuleBase" id="RU004328"/>
    </source>
</evidence>
<sequence length="78" mass="8826">TSITAGPSSVYDLEALREAFRSKTGVKVTFNCRYERKISKTPILTEVYFCINRDTLNPFNCTHAEKCLSKSVIFASKE</sequence>
<protein>
    <submittedName>
        <fullName evidence="3">Uncharacterized protein</fullName>
    </submittedName>
</protein>
<evidence type="ECO:0000313" key="4">
    <source>
        <dbReference type="Proteomes" id="UP000288716"/>
    </source>
</evidence>
<accession>A0A443QDW1</accession>
<keyword evidence="4" id="KW-1185">Reference proteome</keyword>
<comment type="similarity">
    <text evidence="1 2">Belongs to the RNase T2 family.</text>
</comment>
<dbReference type="Pfam" id="PF00445">
    <property type="entry name" value="Ribonuclease_T2"/>
    <property type="match status" value="1"/>
</dbReference>
<reference evidence="3 4" key="1">
    <citation type="journal article" date="2018" name="Gigascience">
        <title>Genomes of trombidid mites reveal novel predicted allergens and laterally-transferred genes associated with secondary metabolism.</title>
        <authorList>
            <person name="Dong X."/>
            <person name="Chaisiri K."/>
            <person name="Xia D."/>
            <person name="Armstrong S.D."/>
            <person name="Fang Y."/>
            <person name="Donnelly M.J."/>
            <person name="Kadowaki T."/>
            <person name="McGarry J.W."/>
            <person name="Darby A.C."/>
            <person name="Makepeace B.L."/>
        </authorList>
    </citation>
    <scope>NUCLEOTIDE SEQUENCE [LARGE SCALE GENOMIC DNA]</scope>
    <source>
        <strain evidence="3">UoL-UT</strain>
    </source>
</reference>
<comment type="caution">
    <text evidence="3">The sequence shown here is derived from an EMBL/GenBank/DDBJ whole genome shotgun (WGS) entry which is preliminary data.</text>
</comment>
<organism evidence="3 4">
    <name type="scientific">Leptotrombidium deliense</name>
    <dbReference type="NCBI Taxonomy" id="299467"/>
    <lineage>
        <taxon>Eukaryota</taxon>
        <taxon>Metazoa</taxon>
        <taxon>Ecdysozoa</taxon>
        <taxon>Arthropoda</taxon>
        <taxon>Chelicerata</taxon>
        <taxon>Arachnida</taxon>
        <taxon>Acari</taxon>
        <taxon>Acariformes</taxon>
        <taxon>Trombidiformes</taxon>
        <taxon>Prostigmata</taxon>
        <taxon>Anystina</taxon>
        <taxon>Parasitengona</taxon>
        <taxon>Trombiculoidea</taxon>
        <taxon>Trombiculidae</taxon>
        <taxon>Leptotrombidium</taxon>
    </lineage>
</organism>
<dbReference type="InterPro" id="IPR001568">
    <property type="entry name" value="RNase_T2-like"/>
</dbReference>
<name>A0A443QDW1_9ACAR</name>